<evidence type="ECO:0000256" key="1">
    <source>
        <dbReference type="SAM" id="MobiDB-lite"/>
    </source>
</evidence>
<reference evidence="2 3" key="1">
    <citation type="journal article" date="2020" name="Nature">
        <title>Six reference-quality genomes reveal evolution of bat adaptations.</title>
        <authorList>
            <person name="Jebb D."/>
            <person name="Huang Z."/>
            <person name="Pippel M."/>
            <person name="Hughes G.M."/>
            <person name="Lavrichenko K."/>
            <person name="Devanna P."/>
            <person name="Winkler S."/>
            <person name="Jermiin L.S."/>
            <person name="Skirmuntt E.C."/>
            <person name="Katzourakis A."/>
            <person name="Burkitt-Gray L."/>
            <person name="Ray D.A."/>
            <person name="Sullivan K.A.M."/>
            <person name="Roscito J.G."/>
            <person name="Kirilenko B.M."/>
            <person name="Davalos L.M."/>
            <person name="Corthals A.P."/>
            <person name="Power M.L."/>
            <person name="Jones G."/>
            <person name="Ransome R.D."/>
            <person name="Dechmann D.K.N."/>
            <person name="Locatelli A.G."/>
            <person name="Puechmaille S.J."/>
            <person name="Fedrigo O."/>
            <person name="Jarvis E.D."/>
            <person name="Hiller M."/>
            <person name="Vernes S.C."/>
            <person name="Myers E.W."/>
            <person name="Teeling E.C."/>
        </authorList>
    </citation>
    <scope>NUCLEOTIDE SEQUENCE [LARGE SCALE GENOMIC DNA]</scope>
    <source>
        <strain evidence="2">MMyoMyo1</strain>
        <tissue evidence="2">Flight muscle</tissue>
    </source>
</reference>
<accession>A0A7J7XZY8</accession>
<evidence type="ECO:0000313" key="2">
    <source>
        <dbReference type="EMBL" id="KAF6355135.1"/>
    </source>
</evidence>
<dbReference type="AlphaFoldDB" id="A0A7J7XZY8"/>
<keyword evidence="3" id="KW-1185">Reference proteome</keyword>
<sequence>MGLHGGAHDMAATFPRGSDDDDDDDGRERERERERENENVRWKPQCLLQSNTRREIPSLFLDSTGHTDQAWYNVRRVWIPRGRECYVSSGRQTTTNYSWAKCHVVYNYMLQQKKKSMKQI</sequence>
<gene>
    <name evidence="2" type="ORF">mMyoMyo1_011334</name>
</gene>
<dbReference type="EMBL" id="JABWUV010000005">
    <property type="protein sequence ID" value="KAF6355135.1"/>
    <property type="molecule type" value="Genomic_DNA"/>
</dbReference>
<evidence type="ECO:0000313" key="3">
    <source>
        <dbReference type="Proteomes" id="UP000527355"/>
    </source>
</evidence>
<name>A0A7J7XZY8_MYOMY</name>
<dbReference type="Proteomes" id="UP000527355">
    <property type="component" value="Unassembled WGS sequence"/>
</dbReference>
<proteinExistence type="predicted"/>
<protein>
    <submittedName>
        <fullName evidence="2">Uncharacterized protein</fullName>
    </submittedName>
</protein>
<comment type="caution">
    <text evidence="2">The sequence shown here is derived from an EMBL/GenBank/DDBJ whole genome shotgun (WGS) entry which is preliminary data.</text>
</comment>
<feature type="compositionally biased region" description="Basic and acidic residues" evidence="1">
    <location>
        <begin position="26"/>
        <end position="40"/>
    </location>
</feature>
<feature type="region of interest" description="Disordered" evidence="1">
    <location>
        <begin position="1"/>
        <end position="40"/>
    </location>
</feature>
<organism evidence="2 3">
    <name type="scientific">Myotis myotis</name>
    <name type="common">Greater mouse-eared bat</name>
    <name type="synonym">Vespertilio myotis</name>
    <dbReference type="NCBI Taxonomy" id="51298"/>
    <lineage>
        <taxon>Eukaryota</taxon>
        <taxon>Metazoa</taxon>
        <taxon>Chordata</taxon>
        <taxon>Craniata</taxon>
        <taxon>Vertebrata</taxon>
        <taxon>Euteleostomi</taxon>
        <taxon>Mammalia</taxon>
        <taxon>Eutheria</taxon>
        <taxon>Laurasiatheria</taxon>
        <taxon>Chiroptera</taxon>
        <taxon>Yangochiroptera</taxon>
        <taxon>Vespertilionidae</taxon>
        <taxon>Myotis</taxon>
    </lineage>
</organism>